<dbReference type="Proteomes" id="UP000682134">
    <property type="component" value="Unassembled WGS sequence"/>
</dbReference>
<dbReference type="AlphaFoldDB" id="A0A940NI35"/>
<comment type="caution">
    <text evidence="5">The sequence shown here is derived from an EMBL/GenBank/DDBJ whole genome shotgun (WGS) entry which is preliminary data.</text>
</comment>
<organism evidence="5 6">
    <name type="scientific">Gottfriedia endophytica</name>
    <dbReference type="NCBI Taxonomy" id="2820819"/>
    <lineage>
        <taxon>Bacteria</taxon>
        <taxon>Bacillati</taxon>
        <taxon>Bacillota</taxon>
        <taxon>Bacilli</taxon>
        <taxon>Bacillales</taxon>
        <taxon>Bacillaceae</taxon>
        <taxon>Gottfriedia</taxon>
    </lineage>
</organism>
<dbReference type="GO" id="GO:0016491">
    <property type="term" value="F:oxidoreductase activity"/>
    <property type="evidence" value="ECO:0007669"/>
    <property type="project" value="UniProtKB-KW"/>
</dbReference>
<evidence type="ECO:0000256" key="3">
    <source>
        <dbReference type="ARBA" id="ARBA00023002"/>
    </source>
</evidence>
<dbReference type="PRINTS" id="PR00080">
    <property type="entry name" value="SDRFAMILY"/>
</dbReference>
<dbReference type="Gene3D" id="3.40.50.720">
    <property type="entry name" value="NAD(P)-binding Rossmann-like Domain"/>
    <property type="match status" value="1"/>
</dbReference>
<dbReference type="EMBL" id="JAGIYQ010000002">
    <property type="protein sequence ID" value="MBP0724467.1"/>
    <property type="molecule type" value="Genomic_DNA"/>
</dbReference>
<evidence type="ECO:0000256" key="1">
    <source>
        <dbReference type="ARBA" id="ARBA00006484"/>
    </source>
</evidence>
<dbReference type="PRINTS" id="PR00081">
    <property type="entry name" value="GDHRDH"/>
</dbReference>
<dbReference type="InterPro" id="IPR002347">
    <property type="entry name" value="SDR_fam"/>
</dbReference>
<evidence type="ECO:0000313" key="5">
    <source>
        <dbReference type="EMBL" id="MBP0724467.1"/>
    </source>
</evidence>
<comment type="similarity">
    <text evidence="1 4">Belongs to the short-chain dehydrogenases/reductases (SDR) family.</text>
</comment>
<name>A0A940NI35_9BACI</name>
<proteinExistence type="inferred from homology"/>
<evidence type="ECO:0000313" key="6">
    <source>
        <dbReference type="Proteomes" id="UP000682134"/>
    </source>
</evidence>
<gene>
    <name evidence="5" type="ORF">J5Y03_04600</name>
</gene>
<sequence length="230" mass="25291">MNQKVVVITGAGSGLGASLAKKYSKQGYHVCLVGRTKEKLEKVAIQLISSYSIYELDVTKKNHVATVFQTILSELSAIDILINNAGTGAFDLVENLEEDLVHQMIDINLKGTIFCTQEILGHMKKKNNGTIINVISTAGLVGKANESVYCASKYGVRGFTESLVVELKDTGVKLFAAYMGGMNTDFWNGILPEERTAKMMDPEDIADIIFENTKARKNLMIPEIIIKNIR</sequence>
<evidence type="ECO:0000256" key="4">
    <source>
        <dbReference type="RuleBase" id="RU000363"/>
    </source>
</evidence>
<protein>
    <submittedName>
        <fullName evidence="5">SDR family oxidoreductase</fullName>
    </submittedName>
</protein>
<reference evidence="5" key="1">
    <citation type="submission" date="2021-04" db="EMBL/GenBank/DDBJ databases">
        <title>Genome seq and assembly of Bacillus sp.</title>
        <authorList>
            <person name="Chhetri G."/>
        </authorList>
    </citation>
    <scope>NUCLEOTIDE SEQUENCE</scope>
    <source>
        <strain evidence="5">RG28</strain>
    </source>
</reference>
<dbReference type="PANTHER" id="PTHR43391">
    <property type="entry name" value="RETINOL DEHYDROGENASE-RELATED"/>
    <property type="match status" value="1"/>
</dbReference>
<evidence type="ECO:0000256" key="2">
    <source>
        <dbReference type="ARBA" id="ARBA00022857"/>
    </source>
</evidence>
<dbReference type="SUPFAM" id="SSF51735">
    <property type="entry name" value="NAD(P)-binding Rossmann-fold domains"/>
    <property type="match status" value="1"/>
</dbReference>
<accession>A0A940NI35</accession>
<dbReference type="RefSeq" id="WP_209402989.1">
    <property type="nucleotide sequence ID" value="NZ_JAGIYQ010000002.1"/>
</dbReference>
<keyword evidence="2" id="KW-0521">NADP</keyword>
<keyword evidence="6" id="KW-1185">Reference proteome</keyword>
<dbReference type="Pfam" id="PF00106">
    <property type="entry name" value="adh_short"/>
    <property type="match status" value="1"/>
</dbReference>
<dbReference type="PANTHER" id="PTHR43391:SF14">
    <property type="entry name" value="DEHYDROGENASE_REDUCTASE SDR FAMILY PROTEIN 7-LIKE"/>
    <property type="match status" value="1"/>
</dbReference>
<dbReference type="CDD" id="cd05233">
    <property type="entry name" value="SDR_c"/>
    <property type="match status" value="1"/>
</dbReference>
<dbReference type="InterPro" id="IPR036291">
    <property type="entry name" value="NAD(P)-bd_dom_sf"/>
</dbReference>
<keyword evidence="3" id="KW-0560">Oxidoreductase</keyword>